<dbReference type="EMBL" id="GL376638">
    <property type="status" value="NOT_ANNOTATED_CDS"/>
    <property type="molecule type" value="Genomic_DNA"/>
</dbReference>
<dbReference type="VEuPathDB" id="FungiDB:PYU1_G003791"/>
<evidence type="ECO:0000313" key="1">
    <source>
        <dbReference type="EnsemblProtists" id="PYU1_T003801"/>
    </source>
</evidence>
<organism evidence="1 2">
    <name type="scientific">Globisporangium ultimum (strain ATCC 200006 / CBS 805.95 / DAOM BR144)</name>
    <name type="common">Pythium ultimum</name>
    <dbReference type="NCBI Taxonomy" id="431595"/>
    <lineage>
        <taxon>Eukaryota</taxon>
        <taxon>Sar</taxon>
        <taxon>Stramenopiles</taxon>
        <taxon>Oomycota</taxon>
        <taxon>Peronosporomycetes</taxon>
        <taxon>Pythiales</taxon>
        <taxon>Pythiaceae</taxon>
        <taxon>Globisporangium</taxon>
    </lineage>
</organism>
<reference evidence="2" key="2">
    <citation type="submission" date="2010-04" db="EMBL/GenBank/DDBJ databases">
        <authorList>
            <person name="Buell R."/>
            <person name="Hamilton J."/>
            <person name="Hostetler J."/>
        </authorList>
    </citation>
    <scope>NUCLEOTIDE SEQUENCE [LARGE SCALE GENOMIC DNA]</scope>
    <source>
        <strain evidence="2">DAOM:BR144</strain>
    </source>
</reference>
<keyword evidence="2" id="KW-1185">Reference proteome</keyword>
<reference evidence="2" key="1">
    <citation type="journal article" date="2010" name="Genome Biol.">
        <title>Genome sequence of the necrotrophic plant pathogen Pythium ultimum reveals original pathogenicity mechanisms and effector repertoire.</title>
        <authorList>
            <person name="Levesque C.A."/>
            <person name="Brouwer H."/>
            <person name="Cano L."/>
            <person name="Hamilton J.P."/>
            <person name="Holt C."/>
            <person name="Huitema E."/>
            <person name="Raffaele S."/>
            <person name="Robideau G.P."/>
            <person name="Thines M."/>
            <person name="Win J."/>
            <person name="Zerillo M.M."/>
            <person name="Beakes G.W."/>
            <person name="Boore J.L."/>
            <person name="Busam D."/>
            <person name="Dumas B."/>
            <person name="Ferriera S."/>
            <person name="Fuerstenberg S.I."/>
            <person name="Gachon C.M."/>
            <person name="Gaulin E."/>
            <person name="Govers F."/>
            <person name="Grenville-Briggs L."/>
            <person name="Horner N."/>
            <person name="Hostetler J."/>
            <person name="Jiang R.H."/>
            <person name="Johnson J."/>
            <person name="Krajaejun T."/>
            <person name="Lin H."/>
            <person name="Meijer H.J."/>
            <person name="Moore B."/>
            <person name="Morris P."/>
            <person name="Phuntmart V."/>
            <person name="Puiu D."/>
            <person name="Shetty J."/>
            <person name="Stajich J.E."/>
            <person name="Tripathy S."/>
            <person name="Wawra S."/>
            <person name="van West P."/>
            <person name="Whitty B.R."/>
            <person name="Coutinho P.M."/>
            <person name="Henrissat B."/>
            <person name="Martin F."/>
            <person name="Thomas P.D."/>
            <person name="Tyler B.M."/>
            <person name="De Vries R.P."/>
            <person name="Kamoun S."/>
            <person name="Yandell M."/>
            <person name="Tisserat N."/>
            <person name="Buell C.R."/>
        </authorList>
    </citation>
    <scope>NUCLEOTIDE SEQUENCE</scope>
    <source>
        <strain evidence="2">DAOM:BR144</strain>
    </source>
</reference>
<dbReference type="EnsemblProtists" id="PYU1_T003801">
    <property type="protein sequence ID" value="PYU1_T003801"/>
    <property type="gene ID" value="PYU1_G003791"/>
</dbReference>
<proteinExistence type="predicted"/>
<dbReference type="AlphaFoldDB" id="K3WFR0"/>
<dbReference type="InParanoid" id="K3WFR0"/>
<dbReference type="HOGENOM" id="CLU_2965935_0_0_1"/>
<dbReference type="Proteomes" id="UP000019132">
    <property type="component" value="Unassembled WGS sequence"/>
</dbReference>
<sequence length="59" mass="6466">MILSDHDSILATAIKDMTEMADSDFNELPLKQVFGEIDAQIPWLSQCAAAMDPSVIVTQ</sequence>
<evidence type="ECO:0000313" key="2">
    <source>
        <dbReference type="Proteomes" id="UP000019132"/>
    </source>
</evidence>
<reference evidence="1" key="3">
    <citation type="submission" date="2015-02" db="UniProtKB">
        <authorList>
            <consortium name="EnsemblProtists"/>
        </authorList>
    </citation>
    <scope>IDENTIFICATION</scope>
    <source>
        <strain evidence="1">DAOM BR144</strain>
    </source>
</reference>
<protein>
    <submittedName>
        <fullName evidence="1">Uncharacterized protein</fullName>
    </submittedName>
</protein>
<accession>K3WFR0</accession>
<name>K3WFR0_GLOUD</name>